<protein>
    <recommendedName>
        <fullName evidence="4">CBM-cenC domain-containing protein</fullName>
    </recommendedName>
</protein>
<feature type="chain" id="PRO_5013587676" description="CBM-cenC domain-containing protein" evidence="1">
    <location>
        <begin position="29"/>
        <end position="1240"/>
    </location>
</feature>
<name>A0A2H0W5E1_9BACT</name>
<evidence type="ECO:0000313" key="2">
    <source>
        <dbReference type="EMBL" id="PIS05811.1"/>
    </source>
</evidence>
<gene>
    <name evidence="2" type="ORF">COT80_03535</name>
</gene>
<sequence length="1240" mass="128052">MRKLVTYAVVVATIVWSLGLAAVVPASAAYTPMAGDLIKTSTDSAVYYIDASGKRNLFVNAVTFWTWYSGSWSALKMGNDSMTLKVLSQEDFDALTSGTHATVRPGTKLIKFQNSPKVYVVSTGNVLREVSDAVAKELFGADYATKKLITIQNGFETDYSKGAALASGDALPDGSLIKYTGSEDIYYIQDGMKRMVSSDAFIANGFMASSVVTVATSMSYDAGDSITSEEAALTTVAGSSSTTTPPTTSGPLSAALASNTPAAGLAIYSAVRVPFTTVALTAGSSDAVVDSITVERQGPAADSVFSTIALIDADTNVQIGVNQSLNASSRVIFGNNITVKAGTTKKILVAGNMAATGAGTVPMLAVVDITLEGGSTLNANLPIVGNGQTVTALTIGQATVQRGSYMNSTSTSLKVGTEDYIIAAYKFSADSVEGQNVKQIKFYQSGTASLTSDLEKYKLLVDNSTVVNATFTVDGKYITADFTNSPVYIEKGKSKQLVLRADVIGGSTRTIKMDIYRNSDIVSAGSSFGYNRAVAVTGTGASGSSPILSNDQYTISAGTLTISSNNVIPAQDVSYGDSQELGAFQFSVKGEAIDISALTLAVSSTTAGSDTFDDVKLVDSNGKTLWGPSSPSSGSVAFTSNVQLPVGDNIIKVVADVVSTGGFASNETFNFSITGSTVTASGASTGDTVTASPTTAVNAYTQTFKSAKLTVTANALPTDGTVVIGTKDYKFASWRLNTTGSGEDVKLTSIIIANQAGTTSADLTNIRLINADNSNTVIDTDYSGDGFTGTTTFTFSTPIIIAKNSSLNLEVWADVANNSAGGGHVNEFVLRSDGTVVPVTAEGNSTGNTITPSGSAYNATDGADITISSVGTLTVENADGAPSSKIVAEGQTYEFGRINLKATNEAIDVTNLSICVGAGAVTGTATGDKDDITTVSVYRSDTMAKIIDNQPINAICEAFYLAQGALQVPKTSSGLDLIIKATLSNVDNASVDETGLSNASLSLGIGGTDGITSKGAQSGTTITETFNSGTSSAMILHKAYPTVTINTPAAKLAGGAALYDFTVNNPTAETIALYRLSFNVSTSSGDIDVTSGGLEAKRSDWASFKKIAVDSAGTISATTNDRRFTFALWNPDSTTETSKELRIASGQSAQFRFIGRTITGLDGTAGESLEVVLLGDTTTTTVNGVSGNPASSFVSGQQGNFVWSDLYSSTAATATSTSQWYNGYLIEGLSSTTTPVSIPE</sequence>
<feature type="signal peptide" evidence="1">
    <location>
        <begin position="1"/>
        <end position="28"/>
    </location>
</feature>
<comment type="caution">
    <text evidence="2">The sequence shown here is derived from an EMBL/GenBank/DDBJ whole genome shotgun (WGS) entry which is preliminary data.</text>
</comment>
<dbReference type="EMBL" id="PEZY01000012">
    <property type="protein sequence ID" value="PIS05811.1"/>
    <property type="molecule type" value="Genomic_DNA"/>
</dbReference>
<evidence type="ECO:0000313" key="3">
    <source>
        <dbReference type="Proteomes" id="UP000229056"/>
    </source>
</evidence>
<organism evidence="2 3">
    <name type="scientific">Candidatus Buchananbacteria bacterium CG10_big_fil_rev_8_21_14_0_10_33_19</name>
    <dbReference type="NCBI Taxonomy" id="1974525"/>
    <lineage>
        <taxon>Bacteria</taxon>
        <taxon>Candidatus Buchananiibacteriota</taxon>
    </lineage>
</organism>
<accession>A0A2H0W5E1</accession>
<dbReference type="Proteomes" id="UP000229056">
    <property type="component" value="Unassembled WGS sequence"/>
</dbReference>
<evidence type="ECO:0000256" key="1">
    <source>
        <dbReference type="SAM" id="SignalP"/>
    </source>
</evidence>
<keyword evidence="1" id="KW-0732">Signal</keyword>
<evidence type="ECO:0008006" key="4">
    <source>
        <dbReference type="Google" id="ProtNLM"/>
    </source>
</evidence>
<dbReference type="AlphaFoldDB" id="A0A2H0W5E1"/>
<proteinExistence type="predicted"/>
<reference evidence="3" key="1">
    <citation type="submission" date="2017-09" db="EMBL/GenBank/DDBJ databases">
        <title>Depth-based differentiation of microbial function through sediment-hosted aquifers and enrichment of novel symbionts in the deep terrestrial subsurface.</title>
        <authorList>
            <person name="Probst A.J."/>
            <person name="Ladd B."/>
            <person name="Jarett J.K."/>
            <person name="Geller-Mcgrath D.E."/>
            <person name="Sieber C.M.K."/>
            <person name="Emerson J.B."/>
            <person name="Anantharaman K."/>
            <person name="Thomas B.C."/>
            <person name="Malmstrom R."/>
            <person name="Stieglmeier M."/>
            <person name="Klingl A."/>
            <person name="Woyke T."/>
            <person name="Ryan C.M."/>
            <person name="Banfield J.F."/>
        </authorList>
    </citation>
    <scope>NUCLEOTIDE SEQUENCE [LARGE SCALE GENOMIC DNA]</scope>
</reference>